<name>A0A5K7XDF1_9BACT</name>
<accession>A0A5K7XDF1</accession>
<evidence type="ECO:0008006" key="3">
    <source>
        <dbReference type="Google" id="ProtNLM"/>
    </source>
</evidence>
<protein>
    <recommendedName>
        <fullName evidence="3">Ricin B lectin domain-containing protein</fullName>
    </recommendedName>
</protein>
<dbReference type="EMBL" id="AP021861">
    <property type="protein sequence ID" value="BBO34508.1"/>
    <property type="molecule type" value="Genomic_DNA"/>
</dbReference>
<sequence length="220" mass="24765">MFVEIRCLLLVIACGCAQMAARPVSGENWNPFDKDSEVREGLRQIDPGPGIGDALDNDTRFHGYTETVQATTKLRNLGKSKFFGWSLDIDGKTGTLILNAKDGKDASGTWWEVRRDGKHNGFPAYTIRNRGKSDYFNYYLDIDGKTGALMLNKERAAGANWIVRSVGNYRGYKAYVIQNLAESPFRGHYLDIDGRKGTLMLNEKPASGIYWWFLNPPLEK</sequence>
<evidence type="ECO:0000313" key="1">
    <source>
        <dbReference type="EMBL" id="BBO34508.1"/>
    </source>
</evidence>
<dbReference type="Gene3D" id="2.80.10.50">
    <property type="match status" value="1"/>
</dbReference>
<proteinExistence type="predicted"/>
<gene>
    <name evidence="1" type="ORF">PLANPX_4120</name>
</gene>
<reference evidence="2" key="1">
    <citation type="submission" date="2019-10" db="EMBL/GenBank/DDBJ databases">
        <title>Lacipirellula parvula gen. nov., sp. nov., representing a lineage of planctomycetes widespread in freshwater anoxic habitats, and description of the family Lacipirellulaceae.</title>
        <authorList>
            <person name="Dedysh S.N."/>
            <person name="Kulichevskaya I.S."/>
            <person name="Beletsky A.V."/>
            <person name="Rakitin A.L."/>
            <person name="Mardanov A.V."/>
            <person name="Ivanova A.A."/>
            <person name="Saltykova V.X."/>
            <person name="Rijpstra W.I.C."/>
            <person name="Sinninghe Damste J.S."/>
            <person name="Ravin N.V."/>
        </authorList>
    </citation>
    <scope>NUCLEOTIDE SEQUENCE [LARGE SCALE GENOMIC DNA]</scope>
    <source>
        <strain evidence="2">PX69</strain>
    </source>
</reference>
<dbReference type="Proteomes" id="UP000326837">
    <property type="component" value="Chromosome"/>
</dbReference>
<dbReference type="KEGG" id="lpav:PLANPX_4120"/>
<organism evidence="1 2">
    <name type="scientific">Lacipirellula parvula</name>
    <dbReference type="NCBI Taxonomy" id="2650471"/>
    <lineage>
        <taxon>Bacteria</taxon>
        <taxon>Pseudomonadati</taxon>
        <taxon>Planctomycetota</taxon>
        <taxon>Planctomycetia</taxon>
        <taxon>Pirellulales</taxon>
        <taxon>Lacipirellulaceae</taxon>
        <taxon>Lacipirellula</taxon>
    </lineage>
</organism>
<dbReference type="AlphaFoldDB" id="A0A5K7XDF1"/>
<keyword evidence="2" id="KW-1185">Reference proteome</keyword>
<evidence type="ECO:0000313" key="2">
    <source>
        <dbReference type="Proteomes" id="UP000326837"/>
    </source>
</evidence>